<sequence length="337" mass="35767">MEINLDTASVEDLQAMVFSFTEIPPALQDLKLGYPPRSLTLVPELPITSLNLKPGDQLTVIESKGSNAVGGGGISHSSKPMNTSGSSTTQRGPSSLVGAAPGANRKVPASAPPIRAPPPVSAKPSSSGPERVSIRSGTLIHRVVPDDNSCLFSSIGVVFEQNMSAAPRLRQVVAEAIKNDPITWNEAVLGRPRDEYISTILKPAAWGGAIELSIFASHYSTEIASIDVETGRIDRFGSESGYTSRCILLYSGIHYDAVSLAPMPDAPEDFHETKFDVSDQTVLDGASKLAGALRAKKAYTNTATFDLKCQVCGKGLKGEKEARSHASDTGHVEFGEY</sequence>
<evidence type="ECO:0000256" key="8">
    <source>
        <dbReference type="ARBA" id="ARBA00022801"/>
    </source>
</evidence>
<keyword evidence="6" id="KW-0863">Zinc-finger</keyword>
<evidence type="ECO:0000256" key="4">
    <source>
        <dbReference type="ARBA" id="ARBA00022670"/>
    </source>
</evidence>
<evidence type="ECO:0000256" key="12">
    <source>
        <dbReference type="SAM" id="MobiDB-lite"/>
    </source>
</evidence>
<evidence type="ECO:0000256" key="3">
    <source>
        <dbReference type="ARBA" id="ARBA00022490"/>
    </source>
</evidence>
<dbReference type="GO" id="GO:0016579">
    <property type="term" value="P:protein deubiquitination"/>
    <property type="evidence" value="ECO:0007669"/>
    <property type="project" value="TreeGrafter"/>
</dbReference>
<evidence type="ECO:0000256" key="6">
    <source>
        <dbReference type="ARBA" id="ARBA00022771"/>
    </source>
</evidence>
<feature type="compositionally biased region" description="Pro residues" evidence="12">
    <location>
        <begin position="110"/>
        <end position="121"/>
    </location>
</feature>
<dbReference type="GO" id="GO:0008270">
    <property type="term" value="F:zinc ion binding"/>
    <property type="evidence" value="ECO:0007669"/>
    <property type="project" value="UniProtKB-KW"/>
</dbReference>
<dbReference type="STRING" id="1314776.A0A166CYT1"/>
<keyword evidence="10" id="KW-0862">Zinc</keyword>
<keyword evidence="7 11" id="KW-0833">Ubl conjugation pathway</keyword>
<dbReference type="GO" id="GO:0030968">
    <property type="term" value="P:endoplasmic reticulum unfolded protein response"/>
    <property type="evidence" value="ECO:0007669"/>
    <property type="project" value="TreeGrafter"/>
</dbReference>
<dbReference type="PROSITE" id="PS50802">
    <property type="entry name" value="OTU"/>
    <property type="match status" value="1"/>
</dbReference>
<dbReference type="AlphaFoldDB" id="A0A166CYT1"/>
<evidence type="ECO:0000256" key="2">
    <source>
        <dbReference type="ARBA" id="ARBA00004496"/>
    </source>
</evidence>
<dbReference type="PANTHER" id="PTHR13312:SF0">
    <property type="entry name" value="UBIQUITIN THIOESTERASE OTU1"/>
    <property type="match status" value="1"/>
</dbReference>
<dbReference type="EC" id="3.4.19.12" evidence="11"/>
<comment type="function">
    <text evidence="11">Hydrolase that can remove conjugated ubiquitin from proteins and may therefore play an important regulatory role at the level of protein turnover by preventing degradation.</text>
</comment>
<dbReference type="InterPro" id="IPR003323">
    <property type="entry name" value="OTU_dom"/>
</dbReference>
<dbReference type="InterPro" id="IPR057766">
    <property type="entry name" value="Znf-C2H2_OTU1-like_C"/>
</dbReference>
<evidence type="ECO:0000256" key="11">
    <source>
        <dbReference type="RuleBase" id="RU367104"/>
    </source>
</evidence>
<name>A0A166CYT1_9AGAM</name>
<dbReference type="GO" id="GO:0005829">
    <property type="term" value="C:cytosol"/>
    <property type="evidence" value="ECO:0007669"/>
    <property type="project" value="TreeGrafter"/>
</dbReference>
<dbReference type="Proteomes" id="UP000076798">
    <property type="component" value="Unassembled WGS sequence"/>
</dbReference>
<dbReference type="Pfam" id="PF24560">
    <property type="entry name" value="zf-C2H2_OTU1_C"/>
    <property type="match status" value="1"/>
</dbReference>
<keyword evidence="3 11" id="KW-0963">Cytoplasm</keyword>
<dbReference type="GO" id="GO:0036503">
    <property type="term" value="P:ERAD pathway"/>
    <property type="evidence" value="ECO:0007669"/>
    <property type="project" value="TreeGrafter"/>
</dbReference>
<feature type="domain" description="OTU" evidence="13">
    <location>
        <begin position="139"/>
        <end position="261"/>
    </location>
</feature>
<dbReference type="GO" id="GO:0005634">
    <property type="term" value="C:nucleus"/>
    <property type="evidence" value="ECO:0007669"/>
    <property type="project" value="TreeGrafter"/>
</dbReference>
<evidence type="ECO:0000256" key="7">
    <source>
        <dbReference type="ARBA" id="ARBA00022786"/>
    </source>
</evidence>
<keyword evidence="5" id="KW-0479">Metal-binding</keyword>
<dbReference type="Gene3D" id="3.90.70.80">
    <property type="match status" value="1"/>
</dbReference>
<keyword evidence="15" id="KW-1185">Reference proteome</keyword>
<dbReference type="PANTHER" id="PTHR13312">
    <property type="entry name" value="HIV-INDUCED PROTEIN-7-LIKE PROTEASE"/>
    <property type="match status" value="1"/>
</dbReference>
<evidence type="ECO:0000313" key="14">
    <source>
        <dbReference type="EMBL" id="KZT37970.1"/>
    </source>
</evidence>
<dbReference type="OrthoDB" id="65596at2759"/>
<keyword evidence="8 11" id="KW-0378">Hydrolase</keyword>
<feature type="compositionally biased region" description="Polar residues" evidence="12">
    <location>
        <begin position="75"/>
        <end position="93"/>
    </location>
</feature>
<proteinExistence type="predicted"/>
<evidence type="ECO:0000259" key="13">
    <source>
        <dbReference type="PROSITE" id="PS50802"/>
    </source>
</evidence>
<comment type="subcellular location">
    <subcellularLocation>
        <location evidence="2 11">Cytoplasm</location>
    </subcellularLocation>
</comment>
<dbReference type="InterPro" id="IPR038765">
    <property type="entry name" value="Papain-like_cys_pep_sf"/>
</dbReference>
<dbReference type="SUPFAM" id="SSF54001">
    <property type="entry name" value="Cysteine proteinases"/>
    <property type="match status" value="1"/>
</dbReference>
<evidence type="ECO:0000256" key="10">
    <source>
        <dbReference type="ARBA" id="ARBA00022833"/>
    </source>
</evidence>
<dbReference type="CDD" id="cd22745">
    <property type="entry name" value="OTU_OTU1"/>
    <property type="match status" value="1"/>
</dbReference>
<evidence type="ECO:0000256" key="9">
    <source>
        <dbReference type="ARBA" id="ARBA00022807"/>
    </source>
</evidence>
<dbReference type="Pfam" id="PF21403">
    <property type="entry name" value="OTU1_UBXL"/>
    <property type="match status" value="1"/>
</dbReference>
<accession>A0A166CYT1</accession>
<dbReference type="InterPro" id="IPR013087">
    <property type="entry name" value="Znf_C2H2_type"/>
</dbReference>
<protein>
    <recommendedName>
        <fullName evidence="11">Ubiquitin thioesterase OTU</fullName>
        <ecNumber evidence="11">3.4.19.12</ecNumber>
    </recommendedName>
</protein>
<gene>
    <name evidence="14" type="ORF">SISSUDRAFT_1047680</name>
</gene>
<evidence type="ECO:0000256" key="5">
    <source>
        <dbReference type="ARBA" id="ARBA00022723"/>
    </source>
</evidence>
<dbReference type="EMBL" id="KV428072">
    <property type="protein sequence ID" value="KZT37970.1"/>
    <property type="molecule type" value="Genomic_DNA"/>
</dbReference>
<organism evidence="14 15">
    <name type="scientific">Sistotremastrum suecicum HHB10207 ss-3</name>
    <dbReference type="NCBI Taxonomy" id="1314776"/>
    <lineage>
        <taxon>Eukaryota</taxon>
        <taxon>Fungi</taxon>
        <taxon>Dikarya</taxon>
        <taxon>Basidiomycota</taxon>
        <taxon>Agaricomycotina</taxon>
        <taxon>Agaricomycetes</taxon>
        <taxon>Sistotremastrales</taxon>
        <taxon>Sistotremastraceae</taxon>
        <taxon>Sistotremastrum</taxon>
    </lineage>
</organism>
<dbReference type="GO" id="GO:0004843">
    <property type="term" value="F:cysteine-type deubiquitinase activity"/>
    <property type="evidence" value="ECO:0007669"/>
    <property type="project" value="UniProtKB-UniRule"/>
</dbReference>
<dbReference type="Gene3D" id="3.10.20.90">
    <property type="entry name" value="Phosphatidylinositol 3-kinase Catalytic Subunit, Chain A, domain 1"/>
    <property type="match status" value="1"/>
</dbReference>
<keyword evidence="9 11" id="KW-0788">Thiol protease</keyword>
<dbReference type="InterPro" id="IPR048857">
    <property type="entry name" value="OTU1_Ubl"/>
</dbReference>
<dbReference type="FunFam" id="3.90.70.80:FF:000016">
    <property type="entry name" value="Putative ubiquitin thioesterase otu1"/>
    <property type="match status" value="1"/>
</dbReference>
<dbReference type="PROSITE" id="PS00028">
    <property type="entry name" value="ZINC_FINGER_C2H2_1"/>
    <property type="match status" value="1"/>
</dbReference>
<feature type="region of interest" description="Disordered" evidence="12">
    <location>
        <begin position="63"/>
        <end position="132"/>
    </location>
</feature>
<keyword evidence="4" id="KW-0645">Protease</keyword>
<reference evidence="14 15" key="1">
    <citation type="journal article" date="2016" name="Mol. Biol. Evol.">
        <title>Comparative Genomics of Early-Diverging Mushroom-Forming Fungi Provides Insights into the Origins of Lignocellulose Decay Capabilities.</title>
        <authorList>
            <person name="Nagy L.G."/>
            <person name="Riley R."/>
            <person name="Tritt A."/>
            <person name="Adam C."/>
            <person name="Daum C."/>
            <person name="Floudas D."/>
            <person name="Sun H."/>
            <person name="Yadav J.S."/>
            <person name="Pangilinan J."/>
            <person name="Larsson K.H."/>
            <person name="Matsuura K."/>
            <person name="Barry K."/>
            <person name="Labutti K."/>
            <person name="Kuo R."/>
            <person name="Ohm R.A."/>
            <person name="Bhattacharya S.S."/>
            <person name="Shirouzu T."/>
            <person name="Yoshinaga Y."/>
            <person name="Martin F.M."/>
            <person name="Grigoriev I.V."/>
            <person name="Hibbett D.S."/>
        </authorList>
    </citation>
    <scope>NUCLEOTIDE SEQUENCE [LARGE SCALE GENOMIC DNA]</scope>
    <source>
        <strain evidence="14 15">HHB10207 ss-3</strain>
    </source>
</reference>
<evidence type="ECO:0000313" key="15">
    <source>
        <dbReference type="Proteomes" id="UP000076798"/>
    </source>
</evidence>
<comment type="catalytic activity">
    <reaction evidence="1 11">
        <text>Thiol-dependent hydrolysis of ester, thioester, amide, peptide and isopeptide bonds formed by the C-terminal Gly of ubiquitin (a 76-residue protein attached to proteins as an intracellular targeting signal).</text>
        <dbReference type="EC" id="3.4.19.12"/>
    </reaction>
</comment>
<evidence type="ECO:0000256" key="1">
    <source>
        <dbReference type="ARBA" id="ARBA00000707"/>
    </source>
</evidence>